<proteinExistence type="predicted"/>
<evidence type="ECO:0000313" key="2">
    <source>
        <dbReference type="EMBL" id="QQZ51510.1"/>
    </source>
</evidence>
<keyword evidence="1" id="KW-0472">Membrane</keyword>
<name>A0A974P6X2_9CAUL</name>
<organism evidence="2">
    <name type="scientific">Phenylobacterium glaciei</name>
    <dbReference type="NCBI Taxonomy" id="2803784"/>
    <lineage>
        <taxon>Bacteria</taxon>
        <taxon>Pseudomonadati</taxon>
        <taxon>Pseudomonadota</taxon>
        <taxon>Alphaproteobacteria</taxon>
        <taxon>Caulobacterales</taxon>
        <taxon>Caulobacteraceae</taxon>
        <taxon>Phenylobacterium</taxon>
    </lineage>
</organism>
<feature type="transmembrane region" description="Helical" evidence="1">
    <location>
        <begin position="20"/>
        <end position="41"/>
    </location>
</feature>
<sequence length="54" mass="5801">MAETVETQAGEPTPWQDGPYAAWLGAMGLIGAWALLAQPWAPARSRPAPPRPYP</sequence>
<protein>
    <submittedName>
        <fullName evidence="2">Uncharacterized protein</fullName>
    </submittedName>
</protein>
<dbReference type="AlphaFoldDB" id="A0A974P6X2"/>
<dbReference type="EMBL" id="CP068570">
    <property type="protein sequence ID" value="QQZ51510.1"/>
    <property type="molecule type" value="Genomic_DNA"/>
</dbReference>
<gene>
    <name evidence="2" type="ORF">JKL49_11230</name>
</gene>
<reference evidence="2" key="1">
    <citation type="submission" date="2021-01" db="EMBL/GenBank/DDBJ databases">
        <title>Genome sequence of Phenylobacterium sp. 20VBR1 isolated from a valley glaceir, Ny-Alesund, Svalbard.</title>
        <authorList>
            <person name="Thomas F.A."/>
            <person name="Krishnan K.P."/>
            <person name="Sinha R.K."/>
        </authorList>
    </citation>
    <scope>NUCLEOTIDE SEQUENCE</scope>
    <source>
        <strain evidence="2">20VBR1</strain>
    </source>
</reference>
<keyword evidence="1" id="KW-0812">Transmembrane</keyword>
<keyword evidence="1" id="KW-1133">Transmembrane helix</keyword>
<accession>A0A974P6X2</accession>
<evidence type="ECO:0000256" key="1">
    <source>
        <dbReference type="SAM" id="Phobius"/>
    </source>
</evidence>